<dbReference type="AlphaFoldDB" id="A0A2N7X9L1"/>
<gene>
    <name evidence="1" type="ORF">C0Z20_00745</name>
</gene>
<evidence type="ECO:0000313" key="2">
    <source>
        <dbReference type="Proteomes" id="UP000235777"/>
    </source>
</evidence>
<dbReference type="Proteomes" id="UP000235777">
    <property type="component" value="Unassembled WGS sequence"/>
</dbReference>
<sequence length="68" mass="7331">MAMKLTTLIALLHTAHKIGCGRGRGIGGSAQYALEYANRESNAGQRGEDIGYLLSTFAQFNKDDSVIE</sequence>
<evidence type="ECO:0000313" key="1">
    <source>
        <dbReference type="EMBL" id="PMS38446.1"/>
    </source>
</evidence>
<accession>A0A2N7X9L1</accession>
<keyword evidence="2" id="KW-1185">Reference proteome</keyword>
<organism evidence="1 2">
    <name type="scientific">Trinickia symbiotica</name>
    <dbReference type="NCBI Taxonomy" id="863227"/>
    <lineage>
        <taxon>Bacteria</taxon>
        <taxon>Pseudomonadati</taxon>
        <taxon>Pseudomonadota</taxon>
        <taxon>Betaproteobacteria</taxon>
        <taxon>Burkholderiales</taxon>
        <taxon>Burkholderiaceae</taxon>
        <taxon>Trinickia</taxon>
    </lineage>
</organism>
<comment type="caution">
    <text evidence="1">The sequence shown here is derived from an EMBL/GenBank/DDBJ whole genome shotgun (WGS) entry which is preliminary data.</text>
</comment>
<reference evidence="1 2" key="1">
    <citation type="submission" date="2018-01" db="EMBL/GenBank/DDBJ databases">
        <title>Whole genome analyses suggest that Burkholderia sensu lato contains two further novel genera in the rhizoxinica-symbiotica group Mycetohabitans gen. nov., and Trinickia gen. nov.: implications for the evolution of diazotrophy and nodulation in the Burkholderiaceae.</title>
        <authorList>
            <person name="Estrada-de los Santos P."/>
            <person name="Palmer M."/>
            <person name="Chavez-Ramirez B."/>
            <person name="Beukes C."/>
            <person name="Steenkamp E.T."/>
            <person name="Hirsch A.M."/>
            <person name="Manyaka P."/>
            <person name="Maluk M."/>
            <person name="Lafos M."/>
            <person name="Crook M."/>
            <person name="Gross E."/>
            <person name="Simon M.F."/>
            <person name="Bueno dos Reis Junior F."/>
            <person name="Poole P.S."/>
            <person name="Venter S.N."/>
            <person name="James E.K."/>
        </authorList>
    </citation>
    <scope>NUCLEOTIDE SEQUENCE [LARGE SCALE GENOMIC DNA]</scope>
    <source>
        <strain evidence="1 2">JPY 581</strain>
    </source>
</reference>
<name>A0A2N7X9L1_9BURK</name>
<dbReference type="EMBL" id="PNYC01000001">
    <property type="protein sequence ID" value="PMS38446.1"/>
    <property type="molecule type" value="Genomic_DNA"/>
</dbReference>
<proteinExistence type="predicted"/>
<protein>
    <submittedName>
        <fullName evidence="1">Uncharacterized protein</fullName>
    </submittedName>
</protein>